<reference evidence="1" key="1">
    <citation type="journal article" date="2014" name="Front. Microbiol.">
        <title>High frequency of phylogenetically diverse reductive dehalogenase-homologous genes in deep subseafloor sedimentary metagenomes.</title>
        <authorList>
            <person name="Kawai M."/>
            <person name="Futagami T."/>
            <person name="Toyoda A."/>
            <person name="Takaki Y."/>
            <person name="Nishi S."/>
            <person name="Hori S."/>
            <person name="Arai W."/>
            <person name="Tsubouchi T."/>
            <person name="Morono Y."/>
            <person name="Uchiyama I."/>
            <person name="Ito T."/>
            <person name="Fujiyama A."/>
            <person name="Inagaki F."/>
            <person name="Takami H."/>
        </authorList>
    </citation>
    <scope>NUCLEOTIDE SEQUENCE</scope>
    <source>
        <strain evidence="1">Expedition CK06-06</strain>
    </source>
</reference>
<comment type="caution">
    <text evidence="1">The sequence shown here is derived from an EMBL/GenBank/DDBJ whole genome shotgun (WGS) entry which is preliminary data.</text>
</comment>
<protein>
    <submittedName>
        <fullName evidence="1">Uncharacterized protein</fullName>
    </submittedName>
</protein>
<evidence type="ECO:0000313" key="1">
    <source>
        <dbReference type="EMBL" id="GAF97051.1"/>
    </source>
</evidence>
<organism evidence="1">
    <name type="scientific">marine sediment metagenome</name>
    <dbReference type="NCBI Taxonomy" id="412755"/>
    <lineage>
        <taxon>unclassified sequences</taxon>
        <taxon>metagenomes</taxon>
        <taxon>ecological metagenomes</taxon>
    </lineage>
</organism>
<accession>X0UCL6</accession>
<gene>
    <name evidence="1" type="ORF">S01H1_28412</name>
</gene>
<feature type="non-terminal residue" evidence="1">
    <location>
        <position position="45"/>
    </location>
</feature>
<dbReference type="AlphaFoldDB" id="X0UCL6"/>
<proteinExistence type="predicted"/>
<name>X0UCL6_9ZZZZ</name>
<sequence length="45" mass="4469">MRRAALFPIAVVVPFGAGSLLAFAGTVALVEALDGAGLRGSLQQG</sequence>
<dbReference type="EMBL" id="BARS01017363">
    <property type="protein sequence ID" value="GAF97051.1"/>
    <property type="molecule type" value="Genomic_DNA"/>
</dbReference>